<dbReference type="InterPro" id="IPR007597">
    <property type="entry name" value="CheC"/>
</dbReference>
<keyword evidence="10" id="KW-0282">Flagellum</keyword>
<gene>
    <name evidence="10" type="ORF">SAMN05660826_00261</name>
</gene>
<name>A0A1M7G494_9FIRM</name>
<evidence type="ECO:0000256" key="2">
    <source>
        <dbReference type="ARBA" id="ARBA00009226"/>
    </source>
</evidence>
<dbReference type="InterPro" id="IPR001543">
    <property type="entry name" value="FliN-like_C"/>
</dbReference>
<reference evidence="11" key="1">
    <citation type="submission" date="2016-11" db="EMBL/GenBank/DDBJ databases">
        <authorList>
            <person name="Varghese N."/>
            <person name="Submissions S."/>
        </authorList>
    </citation>
    <scope>NUCLEOTIDE SEQUENCE [LARGE SCALE GENOMIC DNA]</scope>
    <source>
        <strain evidence="11">DSM 18802</strain>
    </source>
</reference>
<evidence type="ECO:0000256" key="7">
    <source>
        <dbReference type="SAM" id="MobiDB-lite"/>
    </source>
</evidence>
<organism evidence="10 11">
    <name type="scientific">Caldanaerovirga acetigignens</name>
    <dbReference type="NCBI Taxonomy" id="447595"/>
    <lineage>
        <taxon>Bacteria</taxon>
        <taxon>Bacillati</taxon>
        <taxon>Bacillota</taxon>
        <taxon>Clostridia</taxon>
        <taxon>Thermosediminibacterales</taxon>
        <taxon>Thermosediminibacteraceae</taxon>
        <taxon>Caldanaerovirga</taxon>
    </lineage>
</organism>
<dbReference type="GO" id="GO:0071973">
    <property type="term" value="P:bacterial-type flagellum-dependent cell motility"/>
    <property type="evidence" value="ECO:0007669"/>
    <property type="project" value="InterPro"/>
</dbReference>
<dbReference type="CDD" id="cd17907">
    <property type="entry name" value="FliY_FliN-Y"/>
    <property type="match status" value="1"/>
</dbReference>
<dbReference type="NCBIfam" id="TIGR02480">
    <property type="entry name" value="fliN"/>
    <property type="match status" value="1"/>
</dbReference>
<keyword evidence="3" id="KW-1003">Cell membrane</keyword>
<dbReference type="GO" id="GO:0009425">
    <property type="term" value="C:bacterial-type flagellum basal body"/>
    <property type="evidence" value="ECO:0007669"/>
    <property type="project" value="InterPro"/>
</dbReference>
<keyword evidence="4" id="KW-0145">Chemotaxis</keyword>
<comment type="subcellular location">
    <subcellularLocation>
        <location evidence="1">Cell membrane</location>
        <topology evidence="1">Peripheral membrane protein</topology>
        <orientation evidence="1">Cytoplasmic side</orientation>
    </subcellularLocation>
</comment>
<dbReference type="NCBIfam" id="NF005995">
    <property type="entry name" value="PRK08119.1"/>
    <property type="match status" value="1"/>
</dbReference>
<dbReference type="Pfam" id="PF01052">
    <property type="entry name" value="FliMN_C"/>
    <property type="match status" value="1"/>
</dbReference>
<keyword evidence="11" id="KW-1185">Reference proteome</keyword>
<dbReference type="GO" id="GO:0003774">
    <property type="term" value="F:cytoskeletal motor activity"/>
    <property type="evidence" value="ECO:0007669"/>
    <property type="project" value="InterPro"/>
</dbReference>
<dbReference type="InterPro" id="IPR036429">
    <property type="entry name" value="SpoA-like_sf"/>
</dbReference>
<comment type="similarity">
    <text evidence="2">Belongs to the FliN/MopA/SpaO family.</text>
</comment>
<feature type="compositionally biased region" description="Basic and acidic residues" evidence="7">
    <location>
        <begin position="232"/>
        <end position="258"/>
    </location>
</feature>
<dbReference type="Gene3D" id="2.30.330.10">
    <property type="entry name" value="SpoA-like"/>
    <property type="match status" value="1"/>
</dbReference>
<evidence type="ECO:0000256" key="6">
    <source>
        <dbReference type="ARBA" id="ARBA00023136"/>
    </source>
</evidence>
<dbReference type="GO" id="GO:0006935">
    <property type="term" value="P:chemotaxis"/>
    <property type="evidence" value="ECO:0007669"/>
    <property type="project" value="UniProtKB-KW"/>
</dbReference>
<dbReference type="Proteomes" id="UP000184375">
    <property type="component" value="Unassembled WGS sequence"/>
</dbReference>
<evidence type="ECO:0000256" key="5">
    <source>
        <dbReference type="ARBA" id="ARBA00022779"/>
    </source>
</evidence>
<dbReference type="GO" id="GO:0005886">
    <property type="term" value="C:plasma membrane"/>
    <property type="evidence" value="ECO:0007669"/>
    <property type="project" value="UniProtKB-SubCell"/>
</dbReference>
<dbReference type="EMBL" id="FRCR01000001">
    <property type="protein sequence ID" value="SHM10908.1"/>
    <property type="molecule type" value="Genomic_DNA"/>
</dbReference>
<dbReference type="Pfam" id="PF04509">
    <property type="entry name" value="CheC"/>
    <property type="match status" value="2"/>
</dbReference>
<dbReference type="InterPro" id="IPR051469">
    <property type="entry name" value="FliN/MopA/SpaO"/>
</dbReference>
<dbReference type="SUPFAM" id="SSF103039">
    <property type="entry name" value="CheC-like"/>
    <property type="match status" value="1"/>
</dbReference>
<dbReference type="SUPFAM" id="SSF101801">
    <property type="entry name" value="Surface presentation of antigens (SPOA)"/>
    <property type="match status" value="1"/>
</dbReference>
<feature type="domain" description="CheC-like protein" evidence="9">
    <location>
        <begin position="33"/>
        <end position="69"/>
    </location>
</feature>
<evidence type="ECO:0000256" key="3">
    <source>
        <dbReference type="ARBA" id="ARBA00022475"/>
    </source>
</evidence>
<dbReference type="AlphaFoldDB" id="A0A1M7G494"/>
<keyword evidence="5" id="KW-0283">Flagellar rotation</keyword>
<dbReference type="InterPro" id="IPR012826">
    <property type="entry name" value="FliN"/>
</dbReference>
<dbReference type="InterPro" id="IPR028976">
    <property type="entry name" value="CheC-like_sf"/>
</dbReference>
<evidence type="ECO:0000256" key="1">
    <source>
        <dbReference type="ARBA" id="ARBA00004413"/>
    </source>
</evidence>
<dbReference type="PANTHER" id="PTHR43484">
    <property type="match status" value="1"/>
</dbReference>
<dbReference type="STRING" id="447595.SAMN05660826_00261"/>
<protein>
    <submittedName>
        <fullName evidence="10">Flagellar motor switch protein FliN/FliY</fullName>
    </submittedName>
</protein>
<accession>A0A1M7G494</accession>
<feature type="region of interest" description="Disordered" evidence="7">
    <location>
        <begin position="223"/>
        <end position="258"/>
    </location>
</feature>
<evidence type="ECO:0000256" key="4">
    <source>
        <dbReference type="ARBA" id="ARBA00022500"/>
    </source>
</evidence>
<dbReference type="GO" id="GO:0016787">
    <property type="term" value="F:hydrolase activity"/>
    <property type="evidence" value="ECO:0007669"/>
    <property type="project" value="InterPro"/>
</dbReference>
<evidence type="ECO:0000259" key="9">
    <source>
        <dbReference type="Pfam" id="PF04509"/>
    </source>
</evidence>
<sequence length="365" mass="40628">MMDENRILSQEEINELLAKTLSKKSEEEVLTQEEKDALGEIGNISIGTSATTLFTLLRNKVIITTPNVTVTTIEELQEKFTIPFIAVIVDYTEGIEGSTILIIKEEDAKVIADLMMGGDGTNTDIELDDLRLSAVGEAMNQMMGSSATSLSTLLKRNINISPPKLQRISFADDSLANYFKKEEKIVKVSFQMEVGELIKSQIMLLMSVPFAKKMVKELYEVSSGSPASNTENIERQEINNSEENKEEQKQLSEEKREKGKIEVKPIELEDLDDKTTASRKSSIDLIMDVPLEISVELGRAVKKIKEILEIGPGSIIELEKMAGEPVDILVNGKRIAKGEVVVVDENFGVRITEIINSNEKIDYLQ</sequence>
<proteinExistence type="inferred from homology"/>
<dbReference type="InterPro" id="IPR001172">
    <property type="entry name" value="FliN_T3SS_HrcQb"/>
</dbReference>
<keyword evidence="6" id="KW-0472">Membrane</keyword>
<feature type="domain" description="Flagellar motor switch protein FliN-like C-terminal" evidence="8">
    <location>
        <begin position="285"/>
        <end position="355"/>
    </location>
</feature>
<evidence type="ECO:0000313" key="10">
    <source>
        <dbReference type="EMBL" id="SHM10908.1"/>
    </source>
</evidence>
<keyword evidence="10" id="KW-0966">Cell projection</keyword>
<keyword evidence="10" id="KW-0969">Cilium</keyword>
<evidence type="ECO:0000259" key="8">
    <source>
        <dbReference type="Pfam" id="PF01052"/>
    </source>
</evidence>
<feature type="domain" description="CheC-like protein" evidence="9">
    <location>
        <begin position="132"/>
        <end position="165"/>
    </location>
</feature>
<dbReference type="PRINTS" id="PR00956">
    <property type="entry name" value="FLGMOTORFLIN"/>
</dbReference>
<evidence type="ECO:0000313" key="11">
    <source>
        <dbReference type="Proteomes" id="UP000184375"/>
    </source>
</evidence>
<dbReference type="Gene3D" id="3.40.1550.10">
    <property type="entry name" value="CheC-like"/>
    <property type="match status" value="1"/>
</dbReference>
<dbReference type="PANTHER" id="PTHR43484:SF1">
    <property type="entry name" value="FLAGELLAR MOTOR SWITCH PROTEIN FLIN"/>
    <property type="match status" value="1"/>
</dbReference>